<keyword evidence="6" id="KW-0560">Oxidoreductase</keyword>
<reference evidence="9" key="1">
    <citation type="submission" date="2016-06" db="EMBL/GenBank/DDBJ databases">
        <authorList>
            <person name="Varghese N."/>
            <person name="Submissions Spin"/>
        </authorList>
    </citation>
    <scope>NUCLEOTIDE SEQUENCE [LARGE SCALE GENOMIC DNA]</scope>
    <source>
        <strain evidence="9">DSM 44100</strain>
    </source>
</reference>
<dbReference type="NCBIfam" id="TIGR00423">
    <property type="entry name" value="CofH family radical SAM protein"/>
    <property type="match status" value="1"/>
</dbReference>
<dbReference type="EMBL" id="FMCU01000005">
    <property type="protein sequence ID" value="SCF11418.1"/>
    <property type="molecule type" value="Genomic_DNA"/>
</dbReference>
<dbReference type="InterPro" id="IPR020050">
    <property type="entry name" value="FO_synthase_su2"/>
</dbReference>
<evidence type="ECO:0000313" key="8">
    <source>
        <dbReference type="EMBL" id="SCF11418.1"/>
    </source>
</evidence>
<dbReference type="GO" id="GO:0009234">
    <property type="term" value="P:menaquinone biosynthetic process"/>
    <property type="evidence" value="ECO:0007669"/>
    <property type="project" value="UniProtKB-UniRule"/>
</dbReference>
<evidence type="ECO:0000256" key="2">
    <source>
        <dbReference type="ARBA" id="ARBA00022691"/>
    </source>
</evidence>
<dbReference type="PANTHER" id="PTHR43076:SF1">
    <property type="entry name" value="LIPOYL SYNTHASE 2"/>
    <property type="match status" value="1"/>
</dbReference>
<dbReference type="SFLD" id="SFLDF00342">
    <property type="entry name" value="cyclic_dehypoxanthine_futalosi"/>
    <property type="match status" value="1"/>
</dbReference>
<comment type="similarity">
    <text evidence="6">Belongs to the radical SAM superfamily. MqnC family.</text>
</comment>
<dbReference type="AlphaFoldDB" id="A0A1C4XSH8"/>
<dbReference type="InterPro" id="IPR013785">
    <property type="entry name" value="Aldolase_TIM"/>
</dbReference>
<dbReference type="Pfam" id="PF19288">
    <property type="entry name" value="CofH_C"/>
    <property type="match status" value="1"/>
</dbReference>
<keyword evidence="6" id="KW-0474">Menaquinone biosynthesis</keyword>
<keyword evidence="4 6" id="KW-0408">Iron</keyword>
<dbReference type="EC" id="1.21.98.1" evidence="6"/>
<evidence type="ECO:0000259" key="7">
    <source>
        <dbReference type="PROSITE" id="PS51918"/>
    </source>
</evidence>
<feature type="binding site" evidence="6">
    <location>
        <position position="124"/>
    </location>
    <ligand>
        <name>[4Fe-4S] cluster</name>
        <dbReference type="ChEBI" id="CHEBI:49883"/>
        <note>4Fe-4S-S-AdoMet</note>
    </ligand>
</feature>
<dbReference type="CDD" id="cd01335">
    <property type="entry name" value="Radical_SAM"/>
    <property type="match status" value="1"/>
</dbReference>
<dbReference type="InterPro" id="IPR022431">
    <property type="entry name" value="Cyclic_DHFL_synthase_mqnC"/>
</dbReference>
<dbReference type="Gene3D" id="3.20.20.70">
    <property type="entry name" value="Aldolase class I"/>
    <property type="match status" value="1"/>
</dbReference>
<keyword evidence="3 6" id="KW-0479">Metal-binding</keyword>
<dbReference type="GO" id="GO:0005506">
    <property type="term" value="F:iron ion binding"/>
    <property type="evidence" value="ECO:0007669"/>
    <property type="project" value="UniProtKB-UniRule"/>
</dbReference>
<dbReference type="Pfam" id="PF04055">
    <property type="entry name" value="Radical_SAM"/>
    <property type="match status" value="1"/>
</dbReference>
<comment type="function">
    <text evidence="6">Radical SAM enzyme that catalyzes the cyclization of dehypoxanthine futalosine (DHFL) into cyclic dehypoxanthine futalosine (CDHFL), a step in the biosynthesis of menaquinone (MK, vitamin K2).</text>
</comment>
<keyword evidence="2 6" id="KW-0949">S-adenosyl-L-methionine</keyword>
<evidence type="ECO:0000256" key="5">
    <source>
        <dbReference type="ARBA" id="ARBA00023014"/>
    </source>
</evidence>
<comment type="catalytic activity">
    <reaction evidence="6">
        <text>dehypoxanthine futalosine + S-adenosyl-L-methionine = cyclic dehypoxanthinylfutalosinate + 5'-deoxyadenosine + L-methionine + H(+)</text>
        <dbReference type="Rhea" id="RHEA:33083"/>
        <dbReference type="ChEBI" id="CHEBI:15378"/>
        <dbReference type="ChEBI" id="CHEBI:17319"/>
        <dbReference type="ChEBI" id="CHEBI:57844"/>
        <dbReference type="ChEBI" id="CHEBI:58864"/>
        <dbReference type="ChEBI" id="CHEBI:59789"/>
        <dbReference type="ChEBI" id="CHEBI:64270"/>
        <dbReference type="EC" id="1.21.98.1"/>
    </reaction>
</comment>
<dbReference type="Proteomes" id="UP000198797">
    <property type="component" value="Unassembled WGS sequence"/>
</dbReference>
<dbReference type="SUPFAM" id="SSF102114">
    <property type="entry name" value="Radical SAM enzymes"/>
    <property type="match status" value="1"/>
</dbReference>
<dbReference type="NCBIfam" id="TIGR03699">
    <property type="entry name" value="menaquin_MqnC"/>
    <property type="match status" value="1"/>
</dbReference>
<evidence type="ECO:0000256" key="3">
    <source>
        <dbReference type="ARBA" id="ARBA00022723"/>
    </source>
</evidence>
<dbReference type="SFLD" id="SFLDS00029">
    <property type="entry name" value="Radical_SAM"/>
    <property type="match status" value="2"/>
</dbReference>
<dbReference type="GO" id="GO:0046992">
    <property type="term" value="F:oxidoreductase activity, acting on X-H and Y-H to form an X-Y bond"/>
    <property type="evidence" value="ECO:0007669"/>
    <property type="project" value="UniProtKB-UniRule"/>
</dbReference>
<dbReference type="GO" id="GO:0044689">
    <property type="term" value="F:7,8-didemethyl-8-hydroxy-5-deazariboflavin synthase activity"/>
    <property type="evidence" value="ECO:0007669"/>
    <property type="project" value="TreeGrafter"/>
</dbReference>
<keyword evidence="5 6" id="KW-0411">Iron-sulfur</keyword>
<keyword evidence="1 6" id="KW-0004">4Fe-4S</keyword>
<dbReference type="InterPro" id="IPR007197">
    <property type="entry name" value="rSAM"/>
</dbReference>
<proteinExistence type="inferred from homology"/>
<keyword evidence="9" id="KW-1185">Reference proteome</keyword>
<dbReference type="InterPro" id="IPR034405">
    <property type="entry name" value="F420"/>
</dbReference>
<dbReference type="InterPro" id="IPR045567">
    <property type="entry name" value="CofH/MnqC-like_C"/>
</dbReference>
<dbReference type="GO" id="GO:0051539">
    <property type="term" value="F:4 iron, 4 sulfur cluster binding"/>
    <property type="evidence" value="ECO:0007669"/>
    <property type="project" value="UniProtKB-KW"/>
</dbReference>
<name>A0A1C4XSH8_9ACTN</name>
<dbReference type="UniPathway" id="UPA00079"/>
<comment type="pathway">
    <text evidence="6">Quinol/quinone metabolism; menaquinone biosynthesis.</text>
</comment>
<evidence type="ECO:0000313" key="9">
    <source>
        <dbReference type="Proteomes" id="UP000198797"/>
    </source>
</evidence>
<evidence type="ECO:0000256" key="6">
    <source>
        <dbReference type="HAMAP-Rule" id="MF_00992"/>
    </source>
</evidence>
<dbReference type="PROSITE" id="PS51918">
    <property type="entry name" value="RADICAL_SAM"/>
    <property type="match status" value="1"/>
</dbReference>
<organism evidence="8 9">
    <name type="scientific">Micromonospora matsumotoense</name>
    <dbReference type="NCBI Taxonomy" id="121616"/>
    <lineage>
        <taxon>Bacteria</taxon>
        <taxon>Bacillati</taxon>
        <taxon>Actinomycetota</taxon>
        <taxon>Actinomycetes</taxon>
        <taxon>Micromonosporales</taxon>
        <taxon>Micromonosporaceae</taxon>
        <taxon>Micromonospora</taxon>
    </lineage>
</organism>
<feature type="binding site" evidence="6">
    <location>
        <position position="131"/>
    </location>
    <ligand>
        <name>[4Fe-4S] cluster</name>
        <dbReference type="ChEBI" id="CHEBI:49883"/>
        <note>4Fe-4S-S-AdoMet</note>
    </ligand>
</feature>
<comment type="cofactor">
    <cofactor evidence="6">
        <name>[4Fe-4S] cluster</name>
        <dbReference type="ChEBI" id="CHEBI:49883"/>
    </cofactor>
    <text evidence="6">Binds 1 [4Fe-4S] cluster. The cluster is coordinated with 3 cysteines and an exchangeable S-adenosyl-L-methionine.</text>
</comment>
<protein>
    <recommendedName>
        <fullName evidence="6">Cyclic dehypoxanthine futalosine synthase</fullName>
        <shortName evidence="6">Cyclic DHFL synthase</shortName>
        <ecNumber evidence="6">1.21.98.1</ecNumber>
    </recommendedName>
    <alternativeName>
        <fullName evidence="6">Dehypoxanthine futalosine cyclase</fullName>
        <shortName evidence="6">DHFL cyclase</shortName>
    </alternativeName>
    <alternativeName>
        <fullName evidence="6">Menaquinone biosynthetic enzyme MqnC</fullName>
    </alternativeName>
</protein>
<sequence>MILELFRHHAWDVAAAAFVVGDPIGLGEPSTLVVRGASRVGAPLGARAEGRRTLGGVTANREIDDILQRGADGGRITPEEALLLYTEAPFHALGEAADAVRRRRYPDNIVTYLIDRNINYTNVCVTACKFCAFYRAPKHAEGWTHPTEEILRRCGEAVELGATQVMLQGGHHPDYGVDYYEELFSSVKKAYPQLVIHSIGPSEILHMAKVSQVSLDEAIARIKTAGLDSIAGAGAEMLPDRPRKAIAPLKESGARWLEVMELAHRQGLESTATMMMGTGETNAERIEHLRMIRDVQDRTRGFRAFIPWTYQPENNHLKGRTQATTLEYLRLVAVARLFFETVPHLQASWLTTGKDVGQLALHMGVDDLGSIMLEENVISSAGARHRSNLHELIGMIRSADRIPAQRDTLYRRLAVHHTPADDPTDDRVVSHFSSIAMPGGGAGRSLPLVEAR</sequence>
<dbReference type="GO" id="GO:0016765">
    <property type="term" value="F:transferase activity, transferring alkyl or aryl (other than methyl) groups"/>
    <property type="evidence" value="ECO:0007669"/>
    <property type="project" value="InterPro"/>
</dbReference>
<evidence type="ECO:0000256" key="4">
    <source>
        <dbReference type="ARBA" id="ARBA00023004"/>
    </source>
</evidence>
<accession>A0A1C4XSH8</accession>
<dbReference type="PANTHER" id="PTHR43076">
    <property type="entry name" value="FO SYNTHASE (COFH)"/>
    <property type="match status" value="1"/>
</dbReference>
<feature type="domain" description="Radical SAM core" evidence="7">
    <location>
        <begin position="110"/>
        <end position="343"/>
    </location>
</feature>
<evidence type="ECO:0000256" key="1">
    <source>
        <dbReference type="ARBA" id="ARBA00022485"/>
    </source>
</evidence>
<feature type="binding site" evidence="6">
    <location>
        <position position="128"/>
    </location>
    <ligand>
        <name>[4Fe-4S] cluster</name>
        <dbReference type="ChEBI" id="CHEBI:49883"/>
        <note>4Fe-4S-S-AdoMet</note>
    </ligand>
</feature>
<gene>
    <name evidence="6" type="primary">mqnC</name>
    <name evidence="8" type="ORF">GA0070216_105135</name>
</gene>
<dbReference type="SFLD" id="SFLDF00343">
    <property type="entry name" value="aminofutalosine_synthase_(mqnE"/>
    <property type="match status" value="1"/>
</dbReference>
<dbReference type="HAMAP" id="MF_00992">
    <property type="entry name" value="MqnC"/>
    <property type="match status" value="1"/>
</dbReference>
<dbReference type="SFLD" id="SFLDG01064">
    <property type="entry name" value="F420__menaquinone_cofactor_bio"/>
    <property type="match status" value="2"/>
</dbReference>
<dbReference type="SFLD" id="SFLDG01389">
    <property type="entry name" value="menaquinone_synthsis_involved"/>
    <property type="match status" value="2"/>
</dbReference>
<dbReference type="STRING" id="121616.GA0070216_105135"/>
<dbReference type="InterPro" id="IPR058240">
    <property type="entry name" value="rSAM_sf"/>
</dbReference>